<proteinExistence type="inferred from homology"/>
<evidence type="ECO:0000256" key="4">
    <source>
        <dbReference type="SAM" id="Coils"/>
    </source>
</evidence>
<dbReference type="PROSITE" id="PS50250">
    <property type="entry name" value="PCI"/>
    <property type="match status" value="1"/>
</dbReference>
<evidence type="ECO:0000256" key="3">
    <source>
        <dbReference type="ARBA" id="ARBA00022942"/>
    </source>
</evidence>
<dbReference type="PANTHER" id="PTHR14145:SF1">
    <property type="entry name" value="26S PROTEASOME NON-ATPASE REGULATORY SUBUNIT 6"/>
    <property type="match status" value="1"/>
</dbReference>
<gene>
    <name evidence="6" type="ORF">NAV_LOCUS3993</name>
</gene>
<comment type="similarity">
    <text evidence="1">Belongs to the proteasome subunit S10 family.</text>
</comment>
<evidence type="ECO:0000256" key="2">
    <source>
        <dbReference type="ARBA" id="ARBA00014932"/>
    </source>
</evidence>
<evidence type="ECO:0000259" key="5">
    <source>
        <dbReference type="PROSITE" id="PS50250"/>
    </source>
</evidence>
<dbReference type="SUPFAM" id="SSF46785">
    <property type="entry name" value="Winged helix' DNA-binding domain"/>
    <property type="match status" value="1"/>
</dbReference>
<dbReference type="PANTHER" id="PTHR14145">
    <property type="entry name" value="26S PROTESOME SUBUNIT 6"/>
    <property type="match status" value="1"/>
</dbReference>
<evidence type="ECO:0000256" key="1">
    <source>
        <dbReference type="ARBA" id="ARBA00005717"/>
    </source>
</evidence>
<sequence length="829" mass="95737">MAVRNAYSLYDERLMWEYIFERLQDGDEAASKPKGLKLWKKFEATQKTNKTASSLATHFRKAMYDHIEEAKIPVEQQLYIASQLDLRLSRRQQKIIEYKENISITTNDFGVVTKYEKEENDDINDELGYDAFELNGSVSKIAKFSRNSDNNPISAACSGHYNLRKRMNIENNKLPKIHNLEAAKAMDLVYDNSNCNGNRNEDRNDDDNQNEIIHVRRMSDNKKENGCEQKEICKNAEGSTYEKQLFSNKINGRRIGKSKKMLFVKDELHSDSKESDMNVSKDEIGTVSFRSEILGNQVECVGTIKESGINQRAEVANNIKSLAVKNDQFAMKMISNEILKTTACSNTLTGVLDKGKQEPPTYESIIDDELKQLVSYILNKRQLKGAEKMKVEKILELRAKEAKQFGSDLKSYLRKIQQQMMIEKAPDTTKQHLLDDVEKEVIAKIPNLDIAQLRFLLSHPDIDSNVKKEKLEELIEMIKKNEMGPYYKLVCGDIGITMDESLFTELKRANEKRLKEIDDEIADAEQNLGESEVRQAYLRKSEYLCKIGDKDAAVASFRQTYEKTVGIGYRIDLIFNLIRLGLFFLDHQLINANIAKAKNLMEQGGDWERKNRLRSYEGLYKMSVRDLKGAAALFLEAVPTFGSYELMTYEQLIFYTVISAVYALERPDLRTKVIRCNEIQEQLTSGGENNELVSVKHYLEAFYGCRYDELFVVLAKLERERLKFDRYLAPHYNFYSRAMRLKAYEQFLTPYKTVRLDMMAKDFGVSKEFIDKELHRLIATGQLYCRIDAVRGIIIMNHPDTKNHLYHSVIRDGDILLNRIQKLARVINA</sequence>
<dbReference type="FunFam" id="1.25.40.570:FF:000005">
    <property type="entry name" value="26S proteasome regulatory subunit N7"/>
    <property type="match status" value="1"/>
</dbReference>
<dbReference type="AlphaFoldDB" id="A0A498SAV3"/>
<dbReference type="STRING" id="6277.A0A498SAV3"/>
<dbReference type="Pfam" id="PF01399">
    <property type="entry name" value="PCI"/>
    <property type="match status" value="1"/>
</dbReference>
<keyword evidence="3" id="KW-0647">Proteasome</keyword>
<organism evidence="6 7">
    <name type="scientific">Acanthocheilonema viteae</name>
    <name type="common">Filarial nematode worm</name>
    <name type="synonym">Dipetalonema viteae</name>
    <dbReference type="NCBI Taxonomy" id="6277"/>
    <lineage>
        <taxon>Eukaryota</taxon>
        <taxon>Metazoa</taxon>
        <taxon>Ecdysozoa</taxon>
        <taxon>Nematoda</taxon>
        <taxon>Chromadorea</taxon>
        <taxon>Rhabditida</taxon>
        <taxon>Spirurina</taxon>
        <taxon>Spiruromorpha</taxon>
        <taxon>Filarioidea</taxon>
        <taxon>Onchocercidae</taxon>
        <taxon>Acanthocheilonema</taxon>
    </lineage>
</organism>
<name>A0A498SAV3_ACAVI</name>
<accession>A0A498SAV3</accession>
<dbReference type="GO" id="GO:0043161">
    <property type="term" value="P:proteasome-mediated ubiquitin-dependent protein catabolic process"/>
    <property type="evidence" value="ECO:0007669"/>
    <property type="project" value="TreeGrafter"/>
</dbReference>
<keyword evidence="4" id="KW-0175">Coiled coil</keyword>
<evidence type="ECO:0000313" key="7">
    <source>
        <dbReference type="Proteomes" id="UP000276991"/>
    </source>
</evidence>
<reference evidence="6 7" key="1">
    <citation type="submission" date="2018-08" db="EMBL/GenBank/DDBJ databases">
        <authorList>
            <person name="Laetsch R D."/>
            <person name="Stevens L."/>
            <person name="Kumar S."/>
            <person name="Blaxter L. M."/>
        </authorList>
    </citation>
    <scope>NUCLEOTIDE SEQUENCE [LARGE SCALE GENOMIC DNA]</scope>
</reference>
<dbReference type="Proteomes" id="UP000276991">
    <property type="component" value="Unassembled WGS sequence"/>
</dbReference>
<dbReference type="InterPro" id="IPR019585">
    <property type="entry name" value="Rpn7/CSN1"/>
</dbReference>
<dbReference type="InterPro" id="IPR045135">
    <property type="entry name" value="Rpn7_N"/>
</dbReference>
<keyword evidence="7" id="KW-1185">Reference proteome</keyword>
<dbReference type="Gene3D" id="1.25.40.570">
    <property type="match status" value="1"/>
</dbReference>
<dbReference type="SMART" id="SM00088">
    <property type="entry name" value="PINT"/>
    <property type="match status" value="1"/>
</dbReference>
<dbReference type="EMBL" id="UPTC01000556">
    <property type="protein sequence ID" value="VBB29186.1"/>
    <property type="molecule type" value="Genomic_DNA"/>
</dbReference>
<feature type="coiled-coil region" evidence="4">
    <location>
        <begin position="507"/>
        <end position="534"/>
    </location>
</feature>
<dbReference type="InterPro" id="IPR036390">
    <property type="entry name" value="WH_DNA-bd_sf"/>
</dbReference>
<dbReference type="Pfam" id="PF21154">
    <property type="entry name" value="RPN7_PSMD6_C"/>
    <property type="match status" value="1"/>
</dbReference>
<dbReference type="InterPro" id="IPR049549">
    <property type="entry name" value="RPN7_PSMD6_C"/>
</dbReference>
<feature type="domain" description="PCI" evidence="5">
    <location>
        <begin position="626"/>
        <end position="801"/>
    </location>
</feature>
<dbReference type="OrthoDB" id="1452at2759"/>
<dbReference type="GO" id="GO:0005838">
    <property type="term" value="C:proteasome regulatory particle"/>
    <property type="evidence" value="ECO:0007669"/>
    <property type="project" value="TreeGrafter"/>
</dbReference>
<dbReference type="Pfam" id="PF10602">
    <property type="entry name" value="RPN7"/>
    <property type="match status" value="1"/>
</dbReference>
<dbReference type="InterPro" id="IPR000717">
    <property type="entry name" value="PCI_dom"/>
</dbReference>
<protein>
    <recommendedName>
        <fullName evidence="2">26S proteasome non-ATPase regulatory subunit 6</fullName>
    </recommendedName>
</protein>
<evidence type="ECO:0000313" key="6">
    <source>
        <dbReference type="EMBL" id="VBB29186.1"/>
    </source>
</evidence>
<dbReference type="Gene3D" id="1.10.10.60">
    <property type="entry name" value="Homeodomain-like"/>
    <property type="match status" value="1"/>
</dbReference>